<keyword evidence="4" id="KW-1015">Disulfide bond</keyword>
<keyword evidence="1 5" id="KW-0645">Protease</keyword>
<keyword evidence="3 5" id="KW-0720">Serine protease</keyword>
<reference evidence="7" key="2">
    <citation type="submission" date="2025-09" db="UniProtKB">
        <authorList>
            <consortium name="Ensembl"/>
        </authorList>
    </citation>
    <scope>IDENTIFICATION</scope>
</reference>
<dbReference type="GO" id="GO:0004252">
    <property type="term" value="F:serine-type endopeptidase activity"/>
    <property type="evidence" value="ECO:0007669"/>
    <property type="project" value="InterPro"/>
</dbReference>
<dbReference type="Gene3D" id="2.40.10.10">
    <property type="entry name" value="Trypsin-like serine proteases"/>
    <property type="match status" value="4"/>
</dbReference>
<protein>
    <recommendedName>
        <fullName evidence="6">Peptidase S1 domain-containing protein</fullName>
    </recommendedName>
</protein>
<keyword evidence="2 5" id="KW-0378">Hydrolase</keyword>
<dbReference type="PROSITE" id="PS00134">
    <property type="entry name" value="TRYPSIN_HIS"/>
    <property type="match status" value="1"/>
</dbReference>
<dbReference type="InterPro" id="IPR033116">
    <property type="entry name" value="TRYPSIN_SER"/>
</dbReference>
<evidence type="ECO:0000256" key="4">
    <source>
        <dbReference type="ARBA" id="ARBA00023157"/>
    </source>
</evidence>
<dbReference type="PANTHER" id="PTHR24271:SF52">
    <property type="entry name" value="GRANZYME K"/>
    <property type="match status" value="1"/>
</dbReference>
<dbReference type="InterPro" id="IPR018114">
    <property type="entry name" value="TRYPSIN_HIS"/>
</dbReference>
<dbReference type="AlphaFoldDB" id="A0A8C5M2L8"/>
<evidence type="ECO:0000256" key="2">
    <source>
        <dbReference type="ARBA" id="ARBA00022801"/>
    </source>
</evidence>
<dbReference type="Proteomes" id="UP000694569">
    <property type="component" value="Unplaced"/>
</dbReference>
<dbReference type="FunFam" id="2.40.10.10:FF:000005">
    <property type="entry name" value="Serine protease 37"/>
    <property type="match status" value="1"/>
</dbReference>
<dbReference type="PROSITE" id="PS00135">
    <property type="entry name" value="TRYPSIN_SER"/>
    <property type="match status" value="1"/>
</dbReference>
<dbReference type="FunFam" id="2.40.10.10:FF:000068">
    <property type="entry name" value="transmembrane protease serine 2"/>
    <property type="match status" value="1"/>
</dbReference>
<reference evidence="7" key="1">
    <citation type="submission" date="2025-08" db="UniProtKB">
        <authorList>
            <consortium name="Ensembl"/>
        </authorList>
    </citation>
    <scope>IDENTIFICATION</scope>
</reference>
<dbReference type="SMART" id="SM00020">
    <property type="entry name" value="Tryp_SPc"/>
    <property type="match status" value="2"/>
</dbReference>
<dbReference type="Pfam" id="PF00089">
    <property type="entry name" value="Trypsin"/>
    <property type="match status" value="2"/>
</dbReference>
<evidence type="ECO:0000256" key="5">
    <source>
        <dbReference type="RuleBase" id="RU363034"/>
    </source>
</evidence>
<name>A0A8C5M2L8_9ANUR</name>
<evidence type="ECO:0000313" key="8">
    <source>
        <dbReference type="Proteomes" id="UP000694569"/>
    </source>
</evidence>
<dbReference type="InterPro" id="IPR001254">
    <property type="entry name" value="Trypsin_dom"/>
</dbReference>
<dbReference type="PANTHER" id="PTHR24271">
    <property type="entry name" value="KALLIKREIN-RELATED"/>
    <property type="match status" value="1"/>
</dbReference>
<keyword evidence="8" id="KW-1185">Reference proteome</keyword>
<sequence length="505" mass="56298">MTCKKPIILLYNRDQSNHNCFYLYNVLASFLCLNRTNMNLGLIRMFCAFTLIARESLCVEIIGGKEASRHSRPYMALIENKNILCGGTLIKTNWVLTAANCQIDKMTTVRLGVHSRIKTDKLVQQFQIRRAVRHPKFDKNKQVNDIQLIELSKNATLNNAVKILPLPTTFKEIKAGMVCETAGWGRYSNKTPNPSDKLMEVRLTVMDRKKCKSVYQPTFQITRDMMCTSEEQEKGICNGDAGGPLICKRVFIGVSSFGPIICGIPNGSCGDIIGGTEVAPNAKLYMAQIITGRPLCGGTLIKPSWVVTAAHCNINKKKTIVYIGANSRTKNNQRKRAFVSKSIRHCDYNNVTYDNDIQLLLLSKTSLQIKRVGFLPLPKTAPQIKAGTVCETAGWGETDPMLNSPSSDKLMAVNLTIINNEECKRRWNNMQITENMICTTVNNDGKDTCNGDSGGPLICNGIYTGIVSFGRKKCGQPGDASVFTRLNNKYITWINEEMQKAEQHL</sequence>
<organism evidence="7 8">
    <name type="scientific">Leptobrachium leishanense</name>
    <name type="common">Leishan spiny toad</name>
    <dbReference type="NCBI Taxonomy" id="445787"/>
    <lineage>
        <taxon>Eukaryota</taxon>
        <taxon>Metazoa</taxon>
        <taxon>Chordata</taxon>
        <taxon>Craniata</taxon>
        <taxon>Vertebrata</taxon>
        <taxon>Euteleostomi</taxon>
        <taxon>Amphibia</taxon>
        <taxon>Batrachia</taxon>
        <taxon>Anura</taxon>
        <taxon>Pelobatoidea</taxon>
        <taxon>Megophryidae</taxon>
        <taxon>Leptobrachium</taxon>
    </lineage>
</organism>
<dbReference type="SUPFAM" id="SSF50494">
    <property type="entry name" value="Trypsin-like serine proteases"/>
    <property type="match status" value="2"/>
</dbReference>
<evidence type="ECO:0000256" key="1">
    <source>
        <dbReference type="ARBA" id="ARBA00022670"/>
    </source>
</evidence>
<dbReference type="PRINTS" id="PR00722">
    <property type="entry name" value="CHYMOTRYPSIN"/>
</dbReference>
<proteinExistence type="predicted"/>
<dbReference type="CDD" id="cd00190">
    <property type="entry name" value="Tryp_SPc"/>
    <property type="match status" value="2"/>
</dbReference>
<dbReference type="OrthoDB" id="6755574at2759"/>
<dbReference type="GeneTree" id="ENSGT00940000163484"/>
<dbReference type="FunFam" id="2.40.10.10:FF:000036">
    <property type="entry name" value="Trypsin beta"/>
    <property type="match status" value="1"/>
</dbReference>
<dbReference type="Ensembl" id="ENSLLET00000008929.1">
    <property type="protein sequence ID" value="ENSLLEP00000008589.1"/>
    <property type="gene ID" value="ENSLLEG00000005456.1"/>
</dbReference>
<accession>A0A8C5M2L8</accession>
<evidence type="ECO:0000256" key="3">
    <source>
        <dbReference type="ARBA" id="ARBA00022825"/>
    </source>
</evidence>
<dbReference type="InterPro" id="IPR001314">
    <property type="entry name" value="Peptidase_S1A"/>
</dbReference>
<evidence type="ECO:0000259" key="6">
    <source>
        <dbReference type="PROSITE" id="PS50240"/>
    </source>
</evidence>
<feature type="domain" description="Peptidase S1" evidence="6">
    <location>
        <begin position="61"/>
        <end position="499"/>
    </location>
</feature>
<dbReference type="PROSITE" id="PS50240">
    <property type="entry name" value="TRYPSIN_DOM"/>
    <property type="match status" value="1"/>
</dbReference>
<dbReference type="InterPro" id="IPR043504">
    <property type="entry name" value="Peptidase_S1_PA_chymotrypsin"/>
</dbReference>
<evidence type="ECO:0000313" key="7">
    <source>
        <dbReference type="Ensembl" id="ENSLLEP00000008589.1"/>
    </source>
</evidence>
<dbReference type="InterPro" id="IPR009003">
    <property type="entry name" value="Peptidase_S1_PA"/>
</dbReference>
<dbReference type="GO" id="GO:0006508">
    <property type="term" value="P:proteolysis"/>
    <property type="evidence" value="ECO:0007669"/>
    <property type="project" value="UniProtKB-KW"/>
</dbReference>